<proteinExistence type="predicted"/>
<protein>
    <submittedName>
        <fullName evidence="1">Uncharacterized protein</fullName>
    </submittedName>
</protein>
<name>A0A0F9JVV9_9ZZZZ</name>
<evidence type="ECO:0000313" key="1">
    <source>
        <dbReference type="EMBL" id="KKM73823.1"/>
    </source>
</evidence>
<comment type="caution">
    <text evidence="1">The sequence shown here is derived from an EMBL/GenBank/DDBJ whole genome shotgun (WGS) entry which is preliminary data.</text>
</comment>
<reference evidence="1" key="1">
    <citation type="journal article" date="2015" name="Nature">
        <title>Complex archaea that bridge the gap between prokaryotes and eukaryotes.</title>
        <authorList>
            <person name="Spang A."/>
            <person name="Saw J.H."/>
            <person name="Jorgensen S.L."/>
            <person name="Zaremba-Niedzwiedzka K."/>
            <person name="Martijn J."/>
            <person name="Lind A.E."/>
            <person name="van Eijk R."/>
            <person name="Schleper C."/>
            <person name="Guy L."/>
            <person name="Ettema T.J."/>
        </authorList>
    </citation>
    <scope>NUCLEOTIDE SEQUENCE</scope>
</reference>
<sequence length="72" mass="8884">MIMNLTNKVKEKMKLENRIYSEKELEDHYLKLKKTDEERITYRDNIGNLYHFIKVEEGLQFESMEKNRVKIF</sequence>
<organism evidence="1">
    <name type="scientific">marine sediment metagenome</name>
    <dbReference type="NCBI Taxonomy" id="412755"/>
    <lineage>
        <taxon>unclassified sequences</taxon>
        <taxon>metagenomes</taxon>
        <taxon>ecological metagenomes</taxon>
    </lineage>
</organism>
<dbReference type="AlphaFoldDB" id="A0A0F9JVV9"/>
<accession>A0A0F9JVV9</accession>
<gene>
    <name evidence="1" type="ORF">LCGC14_1406530</name>
</gene>
<dbReference type="EMBL" id="LAZR01009239">
    <property type="protein sequence ID" value="KKM73823.1"/>
    <property type="molecule type" value="Genomic_DNA"/>
</dbReference>